<protein>
    <submittedName>
        <fullName evidence="1">Uncharacterized protein</fullName>
    </submittedName>
</protein>
<proteinExistence type="predicted"/>
<evidence type="ECO:0000313" key="2">
    <source>
        <dbReference type="Proteomes" id="UP001605036"/>
    </source>
</evidence>
<dbReference type="Proteomes" id="UP001605036">
    <property type="component" value="Unassembled WGS sequence"/>
</dbReference>
<dbReference type="AlphaFoldDB" id="A0ABD1YFP8"/>
<sequence>MISFQDGQYPQELTHDQFKQRINSAIFQSEHPDLKLHAAQKYKSSLGITVADSVARDSLLAAHTNWGPKAFSTFASASAPKERYQILVHDIPVNLELKETQTNLLEDNTYLEVDPMLPHGGY</sequence>
<dbReference type="EMBL" id="JBHFFA010000005">
    <property type="protein sequence ID" value="KAL2624347.1"/>
    <property type="molecule type" value="Genomic_DNA"/>
</dbReference>
<gene>
    <name evidence="1" type="ORF">R1flu_008592</name>
</gene>
<evidence type="ECO:0000313" key="1">
    <source>
        <dbReference type="EMBL" id="KAL2624347.1"/>
    </source>
</evidence>
<name>A0ABD1YFP8_9MARC</name>
<comment type="caution">
    <text evidence="1">The sequence shown here is derived from an EMBL/GenBank/DDBJ whole genome shotgun (WGS) entry which is preliminary data.</text>
</comment>
<keyword evidence="2" id="KW-1185">Reference proteome</keyword>
<organism evidence="1 2">
    <name type="scientific">Riccia fluitans</name>
    <dbReference type="NCBI Taxonomy" id="41844"/>
    <lineage>
        <taxon>Eukaryota</taxon>
        <taxon>Viridiplantae</taxon>
        <taxon>Streptophyta</taxon>
        <taxon>Embryophyta</taxon>
        <taxon>Marchantiophyta</taxon>
        <taxon>Marchantiopsida</taxon>
        <taxon>Marchantiidae</taxon>
        <taxon>Marchantiales</taxon>
        <taxon>Ricciaceae</taxon>
        <taxon>Riccia</taxon>
    </lineage>
</organism>
<reference evidence="1 2" key="1">
    <citation type="submission" date="2024-09" db="EMBL/GenBank/DDBJ databases">
        <title>Chromosome-scale assembly of Riccia fluitans.</title>
        <authorList>
            <person name="Paukszto L."/>
            <person name="Sawicki J."/>
            <person name="Karawczyk K."/>
            <person name="Piernik-Szablinska J."/>
            <person name="Szczecinska M."/>
            <person name="Mazdziarz M."/>
        </authorList>
    </citation>
    <scope>NUCLEOTIDE SEQUENCE [LARGE SCALE GENOMIC DNA]</scope>
    <source>
        <strain evidence="1">Rf_01</strain>
        <tissue evidence="1">Aerial parts of the thallus</tissue>
    </source>
</reference>
<accession>A0ABD1YFP8</accession>